<dbReference type="SUPFAM" id="SSF52518">
    <property type="entry name" value="Thiamin diphosphate-binding fold (THDP-binding)"/>
    <property type="match status" value="2"/>
</dbReference>
<feature type="binding site" evidence="10">
    <location>
        <position position="333"/>
    </location>
    <ligand>
        <name>thiamine diphosphate</name>
        <dbReference type="ChEBI" id="CHEBI:58937"/>
    </ligand>
</feature>
<dbReference type="Pfam" id="PF02780">
    <property type="entry name" value="Transketolase_C"/>
    <property type="match status" value="1"/>
</dbReference>
<keyword evidence="8 10" id="KW-0786">Thiamine pyrophosphate</keyword>
<dbReference type="GO" id="GO:0008661">
    <property type="term" value="F:1-deoxy-D-xylulose-5-phosphate synthase activity"/>
    <property type="evidence" value="ECO:0007669"/>
    <property type="project" value="UniProtKB-EC"/>
</dbReference>
<evidence type="ECO:0000256" key="3">
    <source>
        <dbReference type="ARBA" id="ARBA00011738"/>
    </source>
</evidence>
<dbReference type="PANTHER" id="PTHR43322:SF5">
    <property type="entry name" value="1-DEOXY-D-XYLULOSE-5-PHOSPHATE SYNTHASE, CHLOROPLASTIC"/>
    <property type="match status" value="1"/>
</dbReference>
<evidence type="ECO:0000313" key="13">
    <source>
        <dbReference type="EMBL" id="MCS0635774.1"/>
    </source>
</evidence>
<dbReference type="Gene3D" id="3.40.50.920">
    <property type="match status" value="1"/>
</dbReference>
<keyword evidence="6 10" id="KW-0460">Magnesium</keyword>
<evidence type="ECO:0000256" key="2">
    <source>
        <dbReference type="ARBA" id="ARBA00011081"/>
    </source>
</evidence>
<evidence type="ECO:0000256" key="9">
    <source>
        <dbReference type="ARBA" id="ARBA00023229"/>
    </source>
</evidence>
<dbReference type="HAMAP" id="MF_00315">
    <property type="entry name" value="DXP_synth"/>
    <property type="match status" value="1"/>
</dbReference>
<comment type="cofactor">
    <cofactor evidence="10">
        <name>thiamine diphosphate</name>
        <dbReference type="ChEBI" id="CHEBI:58937"/>
    </cofactor>
    <text evidence="10">Binds 1 thiamine pyrophosphate per subunit.</text>
</comment>
<dbReference type="EC" id="2.2.1.7" evidence="10"/>
<gene>
    <name evidence="10" type="primary">dxs</name>
    <name evidence="13" type="ORF">NX801_08870</name>
</gene>
<evidence type="ECO:0000256" key="7">
    <source>
        <dbReference type="ARBA" id="ARBA00022977"/>
    </source>
</evidence>
<dbReference type="InterPro" id="IPR049557">
    <property type="entry name" value="Transketolase_CS"/>
</dbReference>
<proteinExistence type="inferred from homology"/>
<dbReference type="CDD" id="cd07033">
    <property type="entry name" value="TPP_PYR_DXS_TK_like"/>
    <property type="match status" value="1"/>
</dbReference>
<sequence>MSAPVRADCHQPLLDTLDALGTGGLADLDSAELERLAGRIRAFLIDKVGAVGGHLGPNLGMVELTLALHRVFAGPHDTLLFDTGHQTYVHKILTGRARDFDGLRRPGGLSGYPRRAESAHDVIENSHASTALSYADGLAKARRLTGHGDRAVVAVIGDGALTGGLAFEALNNIAAAPERPVVIVLNDNSRSYAPTVGALAGHLSRLRRDGPRWPAPSPDQEPAPDPSLAPGPSASPPSPSPSPPQSPSSSSQSASPPPSPPPSPAASPPPSPPPCPAMSPPASPRNLFELLGLTYLGPVDGHDTLAVEDALRAARATRRPVVVHVVTVKGKGYPPAERDLAECMHAVGVLPDPDAPPAAVPEPTWTEEFSTALCALAARRERLVAITAAMPGPTGLTAFARRFPQRCFDVGIAEQHAVASAAGLALAGLHPVVAVYATFLGRAFDQLLMDVALHGLPVTFVLDRAGVTGPDGPSHHGMWDLSLLGAVPGLRLAAPRDAEQLRLLLAEATADDSGPTVLRFPKGNPGAPLPRRRRHGTLDLLHTAATPRVLLVPTGPLARQALGAARALTARGIGVTVADPRWLLPVPDELLELADRHRLVVTIEDNTRSGGFGAAVTQRLAATHRRTPALALALPGRFLAHGTRAGILAEAGLDTGGIIRSVLAHPALRAPR</sequence>
<dbReference type="InterPro" id="IPR029061">
    <property type="entry name" value="THDP-binding"/>
</dbReference>
<comment type="function">
    <text evidence="10">Catalyzes the acyloin condensation reaction between C atoms 2 and 3 of pyruvate and glyceraldehyde 3-phosphate to yield 1-deoxy-D-xylulose-5-phosphate (DXP).</text>
</comment>
<evidence type="ECO:0000256" key="4">
    <source>
        <dbReference type="ARBA" id="ARBA00022679"/>
    </source>
</evidence>
<feature type="binding site" evidence="10">
    <location>
        <position position="188"/>
    </location>
    <ligand>
        <name>thiamine diphosphate</name>
        <dbReference type="ChEBI" id="CHEBI:58937"/>
    </ligand>
</feature>
<feature type="binding site" evidence="10">
    <location>
        <begin position="159"/>
        <end position="160"/>
    </location>
    <ligand>
        <name>thiamine diphosphate</name>
        <dbReference type="ChEBI" id="CHEBI:58937"/>
    </ligand>
</feature>
<name>A0ABT2CEE3_9ACTN</name>
<dbReference type="Pfam" id="PF13292">
    <property type="entry name" value="DXP_synthase_N"/>
    <property type="match status" value="2"/>
</dbReference>
<keyword evidence="5 10" id="KW-0479">Metal-binding</keyword>
<feature type="domain" description="Transketolase-like pyrimidine-binding" evidence="12">
    <location>
        <begin position="363"/>
        <end position="527"/>
    </location>
</feature>
<dbReference type="NCBIfam" id="NF003933">
    <property type="entry name" value="PRK05444.2-2"/>
    <property type="match status" value="1"/>
</dbReference>
<comment type="cofactor">
    <cofactor evidence="10">
        <name>Mg(2+)</name>
        <dbReference type="ChEBI" id="CHEBI:18420"/>
    </cofactor>
    <text evidence="10">Binds 1 Mg(2+) ion per subunit.</text>
</comment>
<feature type="compositionally biased region" description="Pro residues" evidence="11">
    <location>
        <begin position="255"/>
        <end position="281"/>
    </location>
</feature>
<evidence type="ECO:0000256" key="11">
    <source>
        <dbReference type="SAM" id="MobiDB-lite"/>
    </source>
</evidence>
<dbReference type="RefSeq" id="WP_258786661.1">
    <property type="nucleotide sequence ID" value="NZ_JANUGQ010000005.1"/>
</dbReference>
<feature type="compositionally biased region" description="Pro residues" evidence="11">
    <location>
        <begin position="213"/>
        <end position="246"/>
    </location>
</feature>
<evidence type="ECO:0000256" key="1">
    <source>
        <dbReference type="ARBA" id="ARBA00004980"/>
    </source>
</evidence>
<accession>A0ABT2CEE3</accession>
<evidence type="ECO:0000259" key="12">
    <source>
        <dbReference type="SMART" id="SM00861"/>
    </source>
</evidence>
<dbReference type="SMART" id="SM00861">
    <property type="entry name" value="Transket_pyr"/>
    <property type="match status" value="1"/>
</dbReference>
<dbReference type="InterPro" id="IPR009014">
    <property type="entry name" value="Transketo_C/PFOR_II"/>
</dbReference>
<reference evidence="13" key="1">
    <citation type="submission" date="2022-08" db="EMBL/GenBank/DDBJ databases">
        <authorList>
            <person name="Somphong A."/>
            <person name="Phongsopitanun W."/>
        </authorList>
    </citation>
    <scope>NUCLEOTIDE SEQUENCE</scope>
    <source>
        <strain evidence="13">LP05-1</strain>
    </source>
</reference>
<comment type="similarity">
    <text evidence="2 10">Belongs to the transketolase family. DXPS subfamily.</text>
</comment>
<dbReference type="SUPFAM" id="SSF52922">
    <property type="entry name" value="TK C-terminal domain-like"/>
    <property type="match status" value="1"/>
</dbReference>
<comment type="subunit">
    <text evidence="3 10">Homodimer.</text>
</comment>
<dbReference type="PROSITE" id="PS00802">
    <property type="entry name" value="TRANSKETOLASE_2"/>
    <property type="match status" value="1"/>
</dbReference>
<feature type="binding site" evidence="10">
    <location>
        <begin position="126"/>
        <end position="128"/>
    </location>
    <ligand>
        <name>thiamine diphosphate</name>
        <dbReference type="ChEBI" id="CHEBI:58937"/>
    </ligand>
</feature>
<evidence type="ECO:0000256" key="10">
    <source>
        <dbReference type="HAMAP-Rule" id="MF_00315"/>
    </source>
</evidence>
<protein>
    <recommendedName>
        <fullName evidence="10">1-deoxy-D-xylulose-5-phosphate synthase</fullName>
        <ecNumber evidence="10">2.2.1.7</ecNumber>
    </recommendedName>
    <alternativeName>
        <fullName evidence="10">1-deoxyxylulose-5-phosphate synthase</fullName>
        <shortName evidence="10">DXP synthase</shortName>
        <shortName evidence="10">DXPS</shortName>
    </alternativeName>
</protein>
<dbReference type="Proteomes" id="UP001431313">
    <property type="component" value="Unassembled WGS sequence"/>
</dbReference>
<dbReference type="InterPro" id="IPR005477">
    <property type="entry name" value="Dxylulose-5-P_synthase"/>
</dbReference>
<dbReference type="Pfam" id="PF02779">
    <property type="entry name" value="Transket_pyr"/>
    <property type="match status" value="1"/>
</dbReference>
<organism evidence="13 14">
    <name type="scientific">Streptomyces pyxinae</name>
    <dbReference type="NCBI Taxonomy" id="2970734"/>
    <lineage>
        <taxon>Bacteria</taxon>
        <taxon>Bacillati</taxon>
        <taxon>Actinomycetota</taxon>
        <taxon>Actinomycetes</taxon>
        <taxon>Kitasatosporales</taxon>
        <taxon>Streptomycetaceae</taxon>
        <taxon>Streptomyces</taxon>
    </lineage>
</organism>
<dbReference type="PROSITE" id="PS00801">
    <property type="entry name" value="TRANSKETOLASE_1"/>
    <property type="match status" value="1"/>
</dbReference>
<dbReference type="InterPro" id="IPR005475">
    <property type="entry name" value="Transketolase-like_Pyr-bd"/>
</dbReference>
<feature type="binding site" evidence="10">
    <location>
        <position position="188"/>
    </location>
    <ligand>
        <name>Mg(2+)</name>
        <dbReference type="ChEBI" id="CHEBI:18420"/>
    </ligand>
</feature>
<comment type="catalytic activity">
    <reaction evidence="10">
        <text>D-glyceraldehyde 3-phosphate + pyruvate + H(+) = 1-deoxy-D-xylulose 5-phosphate + CO2</text>
        <dbReference type="Rhea" id="RHEA:12605"/>
        <dbReference type="ChEBI" id="CHEBI:15361"/>
        <dbReference type="ChEBI" id="CHEBI:15378"/>
        <dbReference type="ChEBI" id="CHEBI:16526"/>
        <dbReference type="ChEBI" id="CHEBI:57792"/>
        <dbReference type="ChEBI" id="CHEBI:59776"/>
        <dbReference type="EC" id="2.2.1.7"/>
    </reaction>
</comment>
<dbReference type="InterPro" id="IPR033248">
    <property type="entry name" value="Transketolase_C"/>
</dbReference>
<keyword evidence="14" id="KW-1185">Reference proteome</keyword>
<evidence type="ECO:0000256" key="8">
    <source>
        <dbReference type="ARBA" id="ARBA00023052"/>
    </source>
</evidence>
<evidence type="ECO:0000256" key="5">
    <source>
        <dbReference type="ARBA" id="ARBA00022723"/>
    </source>
</evidence>
<feature type="binding site" evidence="10">
    <location>
        <position position="85"/>
    </location>
    <ligand>
        <name>thiamine diphosphate</name>
        <dbReference type="ChEBI" id="CHEBI:58937"/>
    </ligand>
</feature>
<feature type="binding site" evidence="10">
    <location>
        <position position="414"/>
    </location>
    <ligand>
        <name>thiamine diphosphate</name>
        <dbReference type="ChEBI" id="CHEBI:58937"/>
    </ligand>
</feature>
<feature type="binding site" evidence="10">
    <location>
        <position position="158"/>
    </location>
    <ligand>
        <name>Mg(2+)</name>
        <dbReference type="ChEBI" id="CHEBI:18420"/>
    </ligand>
</feature>
<keyword evidence="4 10" id="KW-0808">Transferase</keyword>
<keyword evidence="9 10" id="KW-0414">Isoprene biosynthesis</keyword>
<dbReference type="Gene3D" id="3.40.50.970">
    <property type="match status" value="2"/>
</dbReference>
<evidence type="ECO:0000256" key="6">
    <source>
        <dbReference type="ARBA" id="ARBA00022842"/>
    </source>
</evidence>
<comment type="pathway">
    <text evidence="1 10">Metabolic intermediate biosynthesis; 1-deoxy-D-xylulose 5-phosphate biosynthesis; 1-deoxy-D-xylulose 5-phosphate from D-glyceraldehyde 3-phosphate and pyruvate: step 1/1.</text>
</comment>
<dbReference type="PANTHER" id="PTHR43322">
    <property type="entry name" value="1-D-DEOXYXYLULOSE 5-PHOSPHATE SYNTHASE-RELATED"/>
    <property type="match status" value="1"/>
</dbReference>
<evidence type="ECO:0000313" key="14">
    <source>
        <dbReference type="Proteomes" id="UP001431313"/>
    </source>
</evidence>
<dbReference type="EMBL" id="JANUGQ010000005">
    <property type="protein sequence ID" value="MCS0635774.1"/>
    <property type="molecule type" value="Genomic_DNA"/>
</dbReference>
<dbReference type="InterPro" id="IPR020826">
    <property type="entry name" value="Transketolase_BS"/>
</dbReference>
<keyword evidence="7 10" id="KW-0784">Thiamine biosynthesis</keyword>
<comment type="caution">
    <text evidence="13">The sequence shown here is derived from an EMBL/GenBank/DDBJ whole genome shotgun (WGS) entry which is preliminary data.</text>
</comment>
<feature type="region of interest" description="Disordered" evidence="11">
    <location>
        <begin position="207"/>
        <end position="281"/>
    </location>
</feature>